<keyword evidence="2" id="KW-0812">Transmembrane</keyword>
<evidence type="ECO:0000256" key="5">
    <source>
        <dbReference type="ARBA" id="ARBA00022889"/>
    </source>
</evidence>
<evidence type="ECO:0000259" key="10">
    <source>
        <dbReference type="PROSITE" id="PS50835"/>
    </source>
</evidence>
<dbReference type="SUPFAM" id="SSF49265">
    <property type="entry name" value="Fibronectin type III"/>
    <property type="match status" value="2"/>
</dbReference>
<evidence type="ECO:0000256" key="7">
    <source>
        <dbReference type="ARBA" id="ARBA00023136"/>
    </source>
</evidence>
<feature type="domain" description="Ig-like" evidence="10">
    <location>
        <begin position="1"/>
        <end position="36"/>
    </location>
</feature>
<dbReference type="PANTHER" id="PTHR12231">
    <property type="entry name" value="CTX-RELATED TYPE I TRANSMEMBRANE PROTEIN"/>
    <property type="match status" value="1"/>
</dbReference>
<dbReference type="Proteomes" id="UP000288716">
    <property type="component" value="Unassembled WGS sequence"/>
</dbReference>
<keyword evidence="7" id="KW-0472">Membrane</keyword>
<dbReference type="FunFam" id="2.60.40.10:FF:000104">
    <property type="entry name" value="Down syndrome cell adhesion molecule b"/>
    <property type="match status" value="1"/>
</dbReference>
<feature type="non-terminal residue" evidence="12">
    <location>
        <position position="1"/>
    </location>
</feature>
<feature type="domain" description="Fibronectin type-III" evidence="11">
    <location>
        <begin position="415"/>
        <end position="514"/>
    </location>
</feature>
<protein>
    <submittedName>
        <fullName evidence="12">Down syndrome cell adhesion molecule-like protein Dscam2</fullName>
    </submittedName>
</protein>
<organism evidence="12 13">
    <name type="scientific">Leptotrombidium deliense</name>
    <dbReference type="NCBI Taxonomy" id="299467"/>
    <lineage>
        <taxon>Eukaryota</taxon>
        <taxon>Metazoa</taxon>
        <taxon>Ecdysozoa</taxon>
        <taxon>Arthropoda</taxon>
        <taxon>Chelicerata</taxon>
        <taxon>Arachnida</taxon>
        <taxon>Acari</taxon>
        <taxon>Acariformes</taxon>
        <taxon>Trombidiformes</taxon>
        <taxon>Prostigmata</taxon>
        <taxon>Anystina</taxon>
        <taxon>Parasitengona</taxon>
        <taxon>Trombiculoidea</taxon>
        <taxon>Trombiculidae</taxon>
        <taxon>Leptotrombidium</taxon>
    </lineage>
</organism>
<dbReference type="PROSITE" id="PS50835">
    <property type="entry name" value="IG_LIKE"/>
    <property type="match status" value="4"/>
</dbReference>
<dbReference type="VEuPathDB" id="VectorBase:LDEU006427"/>
<dbReference type="InterPro" id="IPR003598">
    <property type="entry name" value="Ig_sub2"/>
</dbReference>
<dbReference type="InterPro" id="IPR056754">
    <property type="entry name" value="DSCAM/DSCAML_C"/>
</dbReference>
<sequence length="710" mass="79227">QTVFANGTLSIQNVFRSEDEGEYKCVVKDEDDESFERNVHIKVIVAPAIAAFNLVGTLQEGMRASITCTVTTGDPPVTMRWFKDGKQLKASDDLLLENVDDFISNLIFKPLKQKHSGVYACVATNEAASVNHSVSLSVDAPPKWKIEPNDQSAIVGHSLTVDCQANGKPEPRVLWKKMSGKSKHENYKTVISGSRVQTLVNGSLHFLAITANDSGLYLCEASNGIGVPITAVIRITVNVPAHFAEKYDSLKIRKEEKIELNCKAFGESPLKIVWSKDGQRLEKVLQQFDIQEEASNKELTSKLILAKVTRTDSEKPDTPSALKIMNVNSRSVQVKWTKPFDGNIPIAKYTLQYKEANDVWERNGKELLVDGTRIDTFIMNLLPVTLYQLRIRAENELGKSDWSDVLSVTTDEEVPETVPRNIQHSSSFLIVYSQFPLLKHQQSKIAGFYVGYKKFRSQESFVFKTVKSGTQEIHYSTELNGLTKMTKYVIVLQAFNGKGGGPLSEELFAETAEFDAPSAPNVKIASVSATAIELSWNPTADEENPIYGYVILHRKEVEQNWHEIQLMSDITFYSLSSMQCGTTYLIAVLAFNTIGRGKQSETLSVKTRGTVPVAPEKESLIAVNSSFVVLHLDSWIDNECRIESFSIQYKAQHENTFIRLLDDSYLPDKTVTIRNLEAATYYNIWISARNGAGITEAQYKIATLTESGGE</sequence>
<reference evidence="12 13" key="1">
    <citation type="journal article" date="2018" name="Gigascience">
        <title>Genomes of trombidid mites reveal novel predicted allergens and laterally-transferred genes associated with secondary metabolism.</title>
        <authorList>
            <person name="Dong X."/>
            <person name="Chaisiri K."/>
            <person name="Xia D."/>
            <person name="Armstrong S.D."/>
            <person name="Fang Y."/>
            <person name="Donnelly M.J."/>
            <person name="Kadowaki T."/>
            <person name="McGarry J.W."/>
            <person name="Darby A.C."/>
            <person name="Makepeace B.L."/>
        </authorList>
    </citation>
    <scope>NUCLEOTIDE SEQUENCE [LARGE SCALE GENOMIC DNA]</scope>
    <source>
        <strain evidence="12">UoL-UT</strain>
    </source>
</reference>
<comment type="subcellular location">
    <subcellularLocation>
        <location evidence="1">Membrane</location>
        <topology evidence="1">Single-pass membrane protein</topology>
    </subcellularLocation>
</comment>
<dbReference type="CDD" id="cd00096">
    <property type="entry name" value="Ig"/>
    <property type="match status" value="1"/>
</dbReference>
<evidence type="ECO:0000256" key="8">
    <source>
        <dbReference type="ARBA" id="ARBA00023157"/>
    </source>
</evidence>
<dbReference type="STRING" id="299467.A0A443SDL5"/>
<keyword evidence="6" id="KW-1133">Transmembrane helix</keyword>
<dbReference type="Gene3D" id="2.60.40.10">
    <property type="entry name" value="Immunoglobulins"/>
    <property type="match status" value="8"/>
</dbReference>
<evidence type="ECO:0000259" key="11">
    <source>
        <dbReference type="PROSITE" id="PS50853"/>
    </source>
</evidence>
<feature type="domain" description="Ig-like" evidence="10">
    <location>
        <begin position="47"/>
        <end position="137"/>
    </location>
</feature>
<dbReference type="SMART" id="SM00408">
    <property type="entry name" value="IGc2"/>
    <property type="match status" value="2"/>
</dbReference>
<evidence type="ECO:0000313" key="13">
    <source>
        <dbReference type="Proteomes" id="UP000288716"/>
    </source>
</evidence>
<keyword evidence="13" id="KW-1185">Reference proteome</keyword>
<dbReference type="CDD" id="cd00063">
    <property type="entry name" value="FN3"/>
    <property type="match status" value="4"/>
</dbReference>
<keyword evidence="5" id="KW-0130">Cell adhesion</keyword>
<dbReference type="InterPro" id="IPR036116">
    <property type="entry name" value="FN3_sf"/>
</dbReference>
<evidence type="ECO:0000256" key="2">
    <source>
        <dbReference type="ARBA" id="ARBA00022692"/>
    </source>
</evidence>
<feature type="domain" description="Fibronectin type-III" evidence="11">
    <location>
        <begin position="318"/>
        <end position="413"/>
    </location>
</feature>
<dbReference type="GO" id="GO:0030154">
    <property type="term" value="P:cell differentiation"/>
    <property type="evidence" value="ECO:0007669"/>
    <property type="project" value="UniProtKB-ARBA"/>
</dbReference>
<feature type="domain" description="Fibronectin type-III" evidence="11">
    <location>
        <begin position="516"/>
        <end position="610"/>
    </location>
</feature>
<keyword evidence="8" id="KW-1015">Disulfide bond</keyword>
<dbReference type="InterPro" id="IPR007110">
    <property type="entry name" value="Ig-like_dom"/>
</dbReference>
<dbReference type="GO" id="GO:0007155">
    <property type="term" value="P:cell adhesion"/>
    <property type="evidence" value="ECO:0007669"/>
    <property type="project" value="UniProtKB-KW"/>
</dbReference>
<dbReference type="AlphaFoldDB" id="A0A443SDL5"/>
<dbReference type="PROSITE" id="PS50853">
    <property type="entry name" value="FN3"/>
    <property type="match status" value="4"/>
</dbReference>
<dbReference type="EMBL" id="NCKV01003526">
    <property type="protein sequence ID" value="RWS25613.1"/>
    <property type="molecule type" value="Genomic_DNA"/>
</dbReference>
<dbReference type="SMART" id="SM00409">
    <property type="entry name" value="IG"/>
    <property type="match status" value="2"/>
</dbReference>
<evidence type="ECO:0000256" key="3">
    <source>
        <dbReference type="ARBA" id="ARBA00022729"/>
    </source>
</evidence>
<dbReference type="Pfam" id="PF00041">
    <property type="entry name" value="fn3"/>
    <property type="match status" value="3"/>
</dbReference>
<dbReference type="InterPro" id="IPR003599">
    <property type="entry name" value="Ig_sub"/>
</dbReference>
<dbReference type="PANTHER" id="PTHR12231:SF253">
    <property type="entry name" value="DPR-INTERACTING PROTEIN ETA, ISOFORM B-RELATED"/>
    <property type="match status" value="1"/>
</dbReference>
<accession>A0A443SDL5</accession>
<dbReference type="GO" id="GO:0016020">
    <property type="term" value="C:membrane"/>
    <property type="evidence" value="ECO:0007669"/>
    <property type="project" value="UniProtKB-SubCell"/>
</dbReference>
<evidence type="ECO:0000256" key="4">
    <source>
        <dbReference type="ARBA" id="ARBA00022737"/>
    </source>
</evidence>
<evidence type="ECO:0000256" key="9">
    <source>
        <dbReference type="ARBA" id="ARBA00023319"/>
    </source>
</evidence>
<dbReference type="SUPFAM" id="SSF48726">
    <property type="entry name" value="Immunoglobulin"/>
    <property type="match status" value="3"/>
</dbReference>
<name>A0A443SDL5_9ACAR</name>
<feature type="domain" description="Fibronectin type-III" evidence="11">
    <location>
        <begin position="614"/>
        <end position="708"/>
    </location>
</feature>
<dbReference type="InterPro" id="IPR036179">
    <property type="entry name" value="Ig-like_dom_sf"/>
</dbReference>
<dbReference type="Pfam" id="PF25059">
    <property type="entry name" value="FN3_DSCAM-DSCAML_C"/>
    <property type="match status" value="1"/>
</dbReference>
<dbReference type="InterPro" id="IPR013098">
    <property type="entry name" value="Ig_I-set"/>
</dbReference>
<dbReference type="InterPro" id="IPR003961">
    <property type="entry name" value="FN3_dom"/>
</dbReference>
<feature type="domain" description="Ig-like" evidence="10">
    <location>
        <begin position="142"/>
        <end position="230"/>
    </location>
</feature>
<feature type="domain" description="Ig-like" evidence="10">
    <location>
        <begin position="240"/>
        <end position="313"/>
    </location>
</feature>
<keyword evidence="9" id="KW-0393">Immunoglobulin domain</keyword>
<evidence type="ECO:0000256" key="6">
    <source>
        <dbReference type="ARBA" id="ARBA00022989"/>
    </source>
</evidence>
<dbReference type="OrthoDB" id="152385at2759"/>
<comment type="caution">
    <text evidence="12">The sequence shown here is derived from an EMBL/GenBank/DDBJ whole genome shotgun (WGS) entry which is preliminary data.</text>
</comment>
<gene>
    <name evidence="12" type="ORF">B4U80_06230</name>
</gene>
<dbReference type="InterPro" id="IPR013783">
    <property type="entry name" value="Ig-like_fold"/>
</dbReference>
<keyword evidence="4" id="KW-0677">Repeat</keyword>
<keyword evidence="3" id="KW-0732">Signal</keyword>
<dbReference type="FunFam" id="2.60.40.10:FF:000333">
    <property type="entry name" value="Down syndrome cell adhesion molecule"/>
    <property type="match status" value="1"/>
</dbReference>
<dbReference type="Pfam" id="PF07679">
    <property type="entry name" value="I-set"/>
    <property type="match status" value="2"/>
</dbReference>
<dbReference type="GO" id="GO:0009653">
    <property type="term" value="P:anatomical structure morphogenesis"/>
    <property type="evidence" value="ECO:0007669"/>
    <property type="project" value="UniProtKB-ARBA"/>
</dbReference>
<dbReference type="GO" id="GO:0043005">
    <property type="term" value="C:neuron projection"/>
    <property type="evidence" value="ECO:0007669"/>
    <property type="project" value="TreeGrafter"/>
</dbReference>
<dbReference type="Pfam" id="PF13927">
    <property type="entry name" value="Ig_3"/>
    <property type="match status" value="1"/>
</dbReference>
<evidence type="ECO:0000256" key="1">
    <source>
        <dbReference type="ARBA" id="ARBA00004167"/>
    </source>
</evidence>
<dbReference type="InterPro" id="IPR051170">
    <property type="entry name" value="Neural/epithelial_adhesion"/>
</dbReference>
<dbReference type="SMART" id="SM00060">
    <property type="entry name" value="FN3"/>
    <property type="match status" value="4"/>
</dbReference>
<proteinExistence type="predicted"/>
<evidence type="ECO:0000313" key="12">
    <source>
        <dbReference type="EMBL" id="RWS25613.1"/>
    </source>
</evidence>